<gene>
    <name evidence="1" type="ORF">NCTC8179_02775</name>
</gene>
<sequence>MVDLMVNEQRSSTAGKDVPAGYKLTEVGVIPEDWDCVPFGNLFKTNTKKKKSAIMS</sequence>
<evidence type="ECO:0000313" key="1">
    <source>
        <dbReference type="EMBL" id="STK81495.1"/>
    </source>
</evidence>
<reference evidence="1 2" key="1">
    <citation type="submission" date="2018-06" db="EMBL/GenBank/DDBJ databases">
        <authorList>
            <consortium name="Pathogen Informatics"/>
            <person name="Doyle S."/>
        </authorList>
    </citation>
    <scope>NUCLEOTIDE SEQUENCE [LARGE SCALE GENOMIC DNA]</scope>
    <source>
        <strain evidence="1 2">NCTC8179</strain>
    </source>
</reference>
<dbReference type="EMBL" id="UGEB01000001">
    <property type="protein sequence ID" value="STK81495.1"/>
    <property type="molecule type" value="Genomic_DNA"/>
</dbReference>
<proteinExistence type="predicted"/>
<protein>
    <submittedName>
        <fullName evidence="1">Type I restriction-modification enzyme, S subunit</fullName>
    </submittedName>
</protein>
<dbReference type="Proteomes" id="UP000255543">
    <property type="component" value="Unassembled WGS sequence"/>
</dbReference>
<dbReference type="RefSeq" id="WP_001340500.1">
    <property type="nucleotide sequence ID" value="NZ_LT601384.1"/>
</dbReference>
<name>A0A376ZXF7_ECOLX</name>
<dbReference type="AlphaFoldDB" id="A0A376ZXF7"/>
<organism evidence="1 2">
    <name type="scientific">Escherichia coli</name>
    <dbReference type="NCBI Taxonomy" id="562"/>
    <lineage>
        <taxon>Bacteria</taxon>
        <taxon>Pseudomonadati</taxon>
        <taxon>Pseudomonadota</taxon>
        <taxon>Gammaproteobacteria</taxon>
        <taxon>Enterobacterales</taxon>
        <taxon>Enterobacteriaceae</taxon>
        <taxon>Escherichia</taxon>
    </lineage>
</organism>
<accession>A0A376ZXF7</accession>
<evidence type="ECO:0000313" key="2">
    <source>
        <dbReference type="Proteomes" id="UP000255543"/>
    </source>
</evidence>